<feature type="compositionally biased region" description="Polar residues" evidence="1">
    <location>
        <begin position="213"/>
        <end position="224"/>
    </location>
</feature>
<feature type="compositionally biased region" description="Polar residues" evidence="1">
    <location>
        <begin position="334"/>
        <end position="346"/>
    </location>
</feature>
<dbReference type="InParanoid" id="A0A0H2R4Z6"/>
<feature type="compositionally biased region" description="Polar residues" evidence="1">
    <location>
        <begin position="432"/>
        <end position="452"/>
    </location>
</feature>
<reference evidence="2 3" key="1">
    <citation type="submission" date="2015-04" db="EMBL/GenBank/DDBJ databases">
        <title>Complete genome sequence of Schizopora paradoxa KUC8140, a cosmopolitan wood degrader in East Asia.</title>
        <authorList>
            <consortium name="DOE Joint Genome Institute"/>
            <person name="Min B."/>
            <person name="Park H."/>
            <person name="Jang Y."/>
            <person name="Kim J.-J."/>
            <person name="Kim K.H."/>
            <person name="Pangilinan J."/>
            <person name="Lipzen A."/>
            <person name="Riley R."/>
            <person name="Grigoriev I.V."/>
            <person name="Spatafora J.W."/>
            <person name="Choi I.-G."/>
        </authorList>
    </citation>
    <scope>NUCLEOTIDE SEQUENCE [LARGE SCALE GENOMIC DNA]</scope>
    <source>
        <strain evidence="2 3">KUC8140</strain>
    </source>
</reference>
<evidence type="ECO:0000313" key="2">
    <source>
        <dbReference type="EMBL" id="KLO04528.1"/>
    </source>
</evidence>
<dbReference type="AlphaFoldDB" id="A0A0H2R4Z6"/>
<feature type="region of interest" description="Disordered" evidence="1">
    <location>
        <begin position="198"/>
        <end position="574"/>
    </location>
</feature>
<feature type="compositionally biased region" description="Basic and acidic residues" evidence="1">
    <location>
        <begin position="366"/>
        <end position="411"/>
    </location>
</feature>
<protein>
    <submittedName>
        <fullName evidence="2">Uncharacterized protein</fullName>
    </submittedName>
</protein>
<feature type="compositionally biased region" description="Polar residues" evidence="1">
    <location>
        <begin position="526"/>
        <end position="537"/>
    </location>
</feature>
<accession>A0A0H2R4Z6</accession>
<organism evidence="2 3">
    <name type="scientific">Schizopora paradoxa</name>
    <dbReference type="NCBI Taxonomy" id="27342"/>
    <lineage>
        <taxon>Eukaryota</taxon>
        <taxon>Fungi</taxon>
        <taxon>Dikarya</taxon>
        <taxon>Basidiomycota</taxon>
        <taxon>Agaricomycotina</taxon>
        <taxon>Agaricomycetes</taxon>
        <taxon>Hymenochaetales</taxon>
        <taxon>Schizoporaceae</taxon>
        <taxon>Schizopora</taxon>
    </lineage>
</organism>
<gene>
    <name evidence="2" type="ORF">SCHPADRAFT_947634</name>
</gene>
<feature type="compositionally biased region" description="Basic and acidic residues" evidence="1">
    <location>
        <begin position="420"/>
        <end position="430"/>
    </location>
</feature>
<dbReference type="Proteomes" id="UP000053477">
    <property type="component" value="Unassembled WGS sequence"/>
</dbReference>
<keyword evidence="3" id="KW-1185">Reference proteome</keyword>
<feature type="compositionally biased region" description="Acidic residues" evidence="1">
    <location>
        <begin position="250"/>
        <end position="264"/>
    </location>
</feature>
<dbReference type="EMBL" id="KQ086511">
    <property type="protein sequence ID" value="KLO04528.1"/>
    <property type="molecule type" value="Genomic_DNA"/>
</dbReference>
<sequence>MPEPNVDDNLNQTQRPGLQTRASNATKHPGKAVTDLVIHRRSHSEVVAARQAAEEAKAAEAEEQLIRIKAIALIRHKLGQEMEMKVKERRSRRLNGEDSRDPVATAGSRNEVSVPVETNVKSKRGKSKTKATETVARTKNTRKPRSTTKNSTGRGKKGRSKKESAAAQPAPMPSSPLSEYEDLIEELPHVVPVKVATQTKAVGVSAKRKRNETPSQVDDTNNPFQADDQGSESDVSKAERQSSIIPDEVIAPDEIDPENVEDEALTPMDVDRDHDCDASPGMKRPNRKKRKQISSIDILKQEVHLLKTRTPDKEEDSSGDITVIANAEKKAFRTRSTSNLKSTATRNDLEMNGNRRDTVKPQPRSKNSENSKAQGEKEAVRRKPGSGKDIEPQPKGLREAPEPGAEERSDNVRTMPAPSKRREDSRKGRGSEVQTAVTTATRNTSVAPSESVSQKDDSMRGRSVTVTPLRPIAKSRNGNKKVVKTPHPDETLEPRTPAYTRGSPMFNQARHIAAGVVIDNSDSEDTSTGKNASNTSGAPPLPGKSKSTHPHARADDKRSKMASTNTTSSNHVDIVIDPVSASDSDDAPSHIVKKAVSHQQRTMKSVRMFLFWYSRCNETNYP</sequence>
<feature type="compositionally biased region" description="Basic and acidic residues" evidence="1">
    <location>
        <begin position="299"/>
        <end position="312"/>
    </location>
</feature>
<evidence type="ECO:0000256" key="1">
    <source>
        <dbReference type="SAM" id="MobiDB-lite"/>
    </source>
</evidence>
<name>A0A0H2R4Z6_9AGAM</name>
<feature type="compositionally biased region" description="Basic and acidic residues" evidence="1">
    <location>
        <begin position="347"/>
        <end position="359"/>
    </location>
</feature>
<proteinExistence type="predicted"/>
<feature type="region of interest" description="Disordered" evidence="1">
    <location>
        <begin position="84"/>
        <end position="183"/>
    </location>
</feature>
<evidence type="ECO:0000313" key="3">
    <source>
        <dbReference type="Proteomes" id="UP000053477"/>
    </source>
</evidence>
<feature type="compositionally biased region" description="Polar residues" evidence="1">
    <location>
        <begin position="561"/>
        <end position="571"/>
    </location>
</feature>
<feature type="compositionally biased region" description="Polar residues" evidence="1">
    <location>
        <begin position="8"/>
        <end position="26"/>
    </location>
</feature>
<feature type="region of interest" description="Disordered" evidence="1">
    <location>
        <begin position="1"/>
        <end position="31"/>
    </location>
</feature>